<protein>
    <submittedName>
        <fullName evidence="1">Uncharacterized protein</fullName>
    </submittedName>
</protein>
<dbReference type="RefSeq" id="WP_344811347.1">
    <property type="nucleotide sequence ID" value="NZ_BAAAYX010000003.1"/>
</dbReference>
<dbReference type="Proteomes" id="UP001500051">
    <property type="component" value="Unassembled WGS sequence"/>
</dbReference>
<accession>A0ABP7CW61</accession>
<gene>
    <name evidence="1" type="ORF">GCM10022204_11510</name>
</gene>
<proteinExistence type="predicted"/>
<sequence length="54" mass="5817">MIYLLLALILVSVVFALVRLVDTLPRYAPAFQQILGSALGVADRLGFGQQQIGS</sequence>
<evidence type="ECO:0000313" key="2">
    <source>
        <dbReference type="Proteomes" id="UP001500051"/>
    </source>
</evidence>
<dbReference type="EMBL" id="BAAAYX010000003">
    <property type="protein sequence ID" value="GAA3697247.1"/>
    <property type="molecule type" value="Genomic_DNA"/>
</dbReference>
<organism evidence="1 2">
    <name type="scientific">Microlunatus aurantiacus</name>
    <dbReference type="NCBI Taxonomy" id="446786"/>
    <lineage>
        <taxon>Bacteria</taxon>
        <taxon>Bacillati</taxon>
        <taxon>Actinomycetota</taxon>
        <taxon>Actinomycetes</taxon>
        <taxon>Propionibacteriales</taxon>
        <taxon>Propionibacteriaceae</taxon>
        <taxon>Microlunatus</taxon>
    </lineage>
</organism>
<keyword evidence="2" id="KW-1185">Reference proteome</keyword>
<reference evidence="2" key="1">
    <citation type="journal article" date="2019" name="Int. J. Syst. Evol. Microbiol.">
        <title>The Global Catalogue of Microorganisms (GCM) 10K type strain sequencing project: providing services to taxonomists for standard genome sequencing and annotation.</title>
        <authorList>
            <consortium name="The Broad Institute Genomics Platform"/>
            <consortium name="The Broad Institute Genome Sequencing Center for Infectious Disease"/>
            <person name="Wu L."/>
            <person name="Ma J."/>
        </authorList>
    </citation>
    <scope>NUCLEOTIDE SEQUENCE [LARGE SCALE GENOMIC DNA]</scope>
    <source>
        <strain evidence="2">JCM 16548</strain>
    </source>
</reference>
<comment type="caution">
    <text evidence="1">The sequence shown here is derived from an EMBL/GenBank/DDBJ whole genome shotgun (WGS) entry which is preliminary data.</text>
</comment>
<evidence type="ECO:0000313" key="1">
    <source>
        <dbReference type="EMBL" id="GAA3697247.1"/>
    </source>
</evidence>
<name>A0ABP7CW61_9ACTN</name>